<comment type="similarity">
    <text evidence="13">Belongs to the TRAFAC class TrmE-Era-EngA-EngB-Septin-like GTPase superfamily. FeoB GTPase (TC 9.A.8) family.</text>
</comment>
<dbReference type="InterPro" id="IPR030389">
    <property type="entry name" value="G_FEOB_dom"/>
</dbReference>
<evidence type="ECO:0000313" key="16">
    <source>
        <dbReference type="Proteomes" id="UP001615550"/>
    </source>
</evidence>
<feature type="transmembrane region" description="Helical" evidence="13">
    <location>
        <begin position="275"/>
        <end position="298"/>
    </location>
</feature>
<sequence>MTHVLLVGNPNCGKTTLFNALTGDNQRIGNWPGVTVEKKTGTFSLENQLINITDLPGVYSLVANSGGVSQDEQIAAQSVATMQADCIINVVDACHLERHLYLTSQILELGKPVIVALNMIDIAEQRGISIDVSALAQQLGCPVISLQAHKKVGLIALEQALLKLPQVILPWTLPLDSGVQQGLMEIENALIAEGYNHALAYYFSRRIAEGDVILVNERVTQALSVLNNNDLSVDVLLADARYQKIHELVSAVQKKRSDASENFTAKLDRIVLHRFWALPIFFGMMYLMFLFAINIGGAFQDFFDIGTDTIFVQGVAWLMQQVHAPNWLIAIVANGIGKGINTTLTFIPVIAAMFFFLSLLETSGYMARAAFVVDKVMRVLGLPGKSFVPMIVGFGCNVPAIMAARTLDSERDRLLTVMMSPFMSCSARLAIYAVFVAAFFPSGGQNIVFSLYLVGILMAILTGFILRKSILKGHSSPLILELPAYHKPSLRRLCKETAMRLRFFVLRAGKLILPICVILGALNAITVGGGINTADASSESLLSIMGQWLTPLFTPMGINADNWPATVGLLTGMLAKEVVVGTLNSLYAQAGHLGEIAAAHFDFWGGIKAALWSVPQNLSQLGSAFANPVLASAADNPVSQSVYGIMAQRFDGQIGAYAYLLFVLLYIPCVSTMAVIRQEANKKLMWMSVVWSFVVAYLAAVGFYQGAKFVEHSPHGIYWLLGSLLTFVLLPFLWHFNKRMMGGQNVIANT</sequence>
<keyword evidence="3" id="KW-1003">Cell membrane</keyword>
<dbReference type="NCBIfam" id="TIGR00231">
    <property type="entry name" value="small_GTP"/>
    <property type="match status" value="1"/>
</dbReference>
<dbReference type="PRINTS" id="PR00326">
    <property type="entry name" value="GTP1OBG"/>
</dbReference>
<keyword evidence="5 13" id="KW-0812">Transmembrane</keyword>
<dbReference type="InterPro" id="IPR027417">
    <property type="entry name" value="P-loop_NTPase"/>
</dbReference>
<dbReference type="InterPro" id="IPR006073">
    <property type="entry name" value="GTP-bd"/>
</dbReference>
<feature type="transmembrane region" description="Helical" evidence="13">
    <location>
        <begin position="387"/>
        <end position="407"/>
    </location>
</feature>
<dbReference type="NCBIfam" id="TIGR00437">
    <property type="entry name" value="feoB"/>
    <property type="match status" value="1"/>
</dbReference>
<keyword evidence="7 13" id="KW-1133">Transmembrane helix</keyword>
<feature type="transmembrane region" description="Helical" evidence="13">
    <location>
        <begin position="344"/>
        <end position="367"/>
    </location>
</feature>
<dbReference type="SUPFAM" id="SSF52540">
    <property type="entry name" value="P-loop containing nucleoside triphosphate hydrolases"/>
    <property type="match status" value="1"/>
</dbReference>
<evidence type="ECO:0000259" key="14">
    <source>
        <dbReference type="PROSITE" id="PS51711"/>
    </source>
</evidence>
<feature type="transmembrane region" description="Helical" evidence="13">
    <location>
        <begin position="684"/>
        <end position="704"/>
    </location>
</feature>
<dbReference type="Gene3D" id="1.10.287.1770">
    <property type="match status" value="1"/>
</dbReference>
<evidence type="ECO:0000256" key="3">
    <source>
        <dbReference type="ARBA" id="ARBA00022475"/>
    </source>
</evidence>
<reference evidence="15 16" key="1">
    <citation type="submission" date="2024-08" db="EMBL/GenBank/DDBJ databases">
        <title>Draft Genome Sequence of Legionella lytica strain DSB2004, Isolated From a Fire Sprinkler System.</title>
        <authorList>
            <person name="Everhart A.D."/>
            <person name="Kidane D.T."/>
            <person name="Farone A.L."/>
            <person name="Farone M.B."/>
        </authorList>
    </citation>
    <scope>NUCLEOTIDE SEQUENCE [LARGE SCALE GENOMIC DNA]</scope>
    <source>
        <strain evidence="15 16">DSB2004</strain>
    </source>
</reference>
<keyword evidence="9" id="KW-0406">Ion transport</keyword>
<evidence type="ECO:0000256" key="12">
    <source>
        <dbReference type="NCBIfam" id="TIGR00437"/>
    </source>
</evidence>
<name>A0ABW8D9N3_9GAMM</name>
<evidence type="ECO:0000256" key="5">
    <source>
        <dbReference type="ARBA" id="ARBA00022692"/>
    </source>
</evidence>
<dbReference type="Pfam" id="PF02421">
    <property type="entry name" value="FeoB_N"/>
    <property type="match status" value="1"/>
</dbReference>
<feature type="transmembrane region" description="Helical" evidence="13">
    <location>
        <begin position="511"/>
        <end position="531"/>
    </location>
</feature>
<dbReference type="Pfam" id="PF07664">
    <property type="entry name" value="FeoB_C"/>
    <property type="match status" value="1"/>
</dbReference>
<dbReference type="InterPro" id="IPR011642">
    <property type="entry name" value="Gate_dom"/>
</dbReference>
<dbReference type="Gene3D" id="3.40.50.300">
    <property type="entry name" value="P-loop containing nucleotide triphosphate hydrolases"/>
    <property type="match status" value="1"/>
</dbReference>
<feature type="transmembrane region" description="Helical" evidence="13">
    <location>
        <begin position="414"/>
        <end position="440"/>
    </location>
</feature>
<protein>
    <recommendedName>
        <fullName evidence="12 13">Ferrous iron transport protein B</fullName>
    </recommendedName>
</protein>
<evidence type="ECO:0000256" key="9">
    <source>
        <dbReference type="ARBA" id="ARBA00023065"/>
    </source>
</evidence>
<keyword evidence="8 13" id="KW-0408">Iron</keyword>
<evidence type="ECO:0000313" key="15">
    <source>
        <dbReference type="EMBL" id="MFJ1269421.1"/>
    </source>
</evidence>
<evidence type="ECO:0000256" key="11">
    <source>
        <dbReference type="ARBA" id="ARBA00023136"/>
    </source>
</evidence>
<dbReference type="InterPro" id="IPR050860">
    <property type="entry name" value="FeoB_GTPase"/>
</dbReference>
<dbReference type="InterPro" id="IPR011640">
    <property type="entry name" value="Fe2_transport_prot_B_C"/>
</dbReference>
<comment type="function">
    <text evidence="13">Probable transporter of a GTP-driven Fe(2+) uptake system.</text>
</comment>
<keyword evidence="6" id="KW-0547">Nucleotide-binding</keyword>
<dbReference type="PROSITE" id="PS51711">
    <property type="entry name" value="G_FEOB"/>
    <property type="match status" value="1"/>
</dbReference>
<keyword evidence="11 13" id="KW-0472">Membrane</keyword>
<dbReference type="InterPro" id="IPR005225">
    <property type="entry name" value="Small_GTP-bd"/>
</dbReference>
<comment type="caution">
    <text evidence="15">The sequence shown here is derived from an EMBL/GenBank/DDBJ whole genome shotgun (WGS) entry which is preliminary data.</text>
</comment>
<dbReference type="PANTHER" id="PTHR43185">
    <property type="entry name" value="FERROUS IRON TRANSPORT PROTEIN B"/>
    <property type="match status" value="1"/>
</dbReference>
<evidence type="ECO:0000256" key="13">
    <source>
        <dbReference type="RuleBase" id="RU362098"/>
    </source>
</evidence>
<dbReference type="Pfam" id="PF07670">
    <property type="entry name" value="Gate"/>
    <property type="match status" value="2"/>
</dbReference>
<feature type="domain" description="FeoB-type G" evidence="14">
    <location>
        <begin position="1"/>
        <end position="167"/>
    </location>
</feature>
<accession>A0ABW8D9N3</accession>
<feature type="transmembrane region" description="Helical" evidence="13">
    <location>
        <begin position="656"/>
        <end position="677"/>
    </location>
</feature>
<dbReference type="EMBL" id="JBGORX010000006">
    <property type="protein sequence ID" value="MFJ1269421.1"/>
    <property type="molecule type" value="Genomic_DNA"/>
</dbReference>
<dbReference type="RefSeq" id="WP_400188244.1">
    <property type="nucleotide sequence ID" value="NZ_JBGORX010000006.1"/>
</dbReference>
<evidence type="ECO:0000256" key="1">
    <source>
        <dbReference type="ARBA" id="ARBA00004651"/>
    </source>
</evidence>
<comment type="subcellular location">
    <subcellularLocation>
        <location evidence="13">Cell inner membrane</location>
        <topology evidence="13">Multi-pass membrane protein</topology>
    </subcellularLocation>
    <subcellularLocation>
        <location evidence="1">Cell membrane</location>
        <topology evidence="1">Multi-pass membrane protein</topology>
    </subcellularLocation>
</comment>
<feature type="transmembrane region" description="Helical" evidence="13">
    <location>
        <begin position="716"/>
        <end position="734"/>
    </location>
</feature>
<keyword evidence="2 13" id="KW-0813">Transport</keyword>
<evidence type="ECO:0000256" key="2">
    <source>
        <dbReference type="ARBA" id="ARBA00022448"/>
    </source>
</evidence>
<dbReference type="CDD" id="cd01879">
    <property type="entry name" value="FeoB"/>
    <property type="match status" value="1"/>
</dbReference>
<dbReference type="InterPro" id="IPR003373">
    <property type="entry name" value="Fe2_transport_prot-B"/>
</dbReference>
<proteinExistence type="inferred from homology"/>
<dbReference type="Proteomes" id="UP001615550">
    <property type="component" value="Unassembled WGS sequence"/>
</dbReference>
<evidence type="ECO:0000256" key="6">
    <source>
        <dbReference type="ARBA" id="ARBA00022741"/>
    </source>
</evidence>
<feature type="transmembrane region" description="Helical" evidence="13">
    <location>
        <begin position="446"/>
        <end position="466"/>
    </location>
</feature>
<dbReference type="PANTHER" id="PTHR43185:SF1">
    <property type="entry name" value="FE(2+) TRANSPORTER FEOB"/>
    <property type="match status" value="1"/>
</dbReference>
<evidence type="ECO:0000256" key="10">
    <source>
        <dbReference type="ARBA" id="ARBA00023134"/>
    </source>
</evidence>
<keyword evidence="10 13" id="KW-0342">GTP-binding</keyword>
<evidence type="ECO:0000256" key="8">
    <source>
        <dbReference type="ARBA" id="ARBA00023004"/>
    </source>
</evidence>
<evidence type="ECO:0000256" key="7">
    <source>
        <dbReference type="ARBA" id="ARBA00022989"/>
    </source>
</evidence>
<gene>
    <name evidence="15" type="primary">feoB</name>
    <name evidence="15" type="ORF">ACD661_12715</name>
</gene>
<keyword evidence="4 13" id="KW-0410">Iron transport</keyword>
<keyword evidence="16" id="KW-1185">Reference proteome</keyword>
<evidence type="ECO:0000256" key="4">
    <source>
        <dbReference type="ARBA" id="ARBA00022496"/>
    </source>
</evidence>
<dbReference type="NCBIfam" id="NF007105">
    <property type="entry name" value="PRK09554.1"/>
    <property type="match status" value="1"/>
</dbReference>
<organism evidence="15 16">
    <name type="scientific">Legionella lytica</name>
    <dbReference type="NCBI Taxonomy" id="96232"/>
    <lineage>
        <taxon>Bacteria</taxon>
        <taxon>Pseudomonadati</taxon>
        <taxon>Pseudomonadota</taxon>
        <taxon>Gammaproteobacteria</taxon>
        <taxon>Legionellales</taxon>
        <taxon>Legionellaceae</taxon>
        <taxon>Legionella</taxon>
    </lineage>
</organism>